<sequence length="61" mass="6930">MFAWASSTYGNVNWRVRTAPTFLDIPILSAWRSRNNKTGQEQQEAFSASITDPDTQAHKMV</sequence>
<keyword evidence="3" id="KW-1185">Reference proteome</keyword>
<feature type="region of interest" description="Disordered" evidence="1">
    <location>
        <begin position="36"/>
        <end position="61"/>
    </location>
</feature>
<dbReference type="Proteomes" id="UP000324897">
    <property type="component" value="Chromosome 6"/>
</dbReference>
<proteinExistence type="predicted"/>
<organism evidence="2 3">
    <name type="scientific">Eragrostis curvula</name>
    <name type="common">weeping love grass</name>
    <dbReference type="NCBI Taxonomy" id="38414"/>
    <lineage>
        <taxon>Eukaryota</taxon>
        <taxon>Viridiplantae</taxon>
        <taxon>Streptophyta</taxon>
        <taxon>Embryophyta</taxon>
        <taxon>Tracheophyta</taxon>
        <taxon>Spermatophyta</taxon>
        <taxon>Magnoliopsida</taxon>
        <taxon>Liliopsida</taxon>
        <taxon>Poales</taxon>
        <taxon>Poaceae</taxon>
        <taxon>PACMAD clade</taxon>
        <taxon>Chloridoideae</taxon>
        <taxon>Eragrostideae</taxon>
        <taxon>Eragrostidinae</taxon>
        <taxon>Eragrostis</taxon>
    </lineage>
</organism>
<dbReference type="Gramene" id="TVU49605">
    <property type="protein sequence ID" value="TVU49605"/>
    <property type="gene ID" value="EJB05_00922"/>
</dbReference>
<gene>
    <name evidence="2" type="ORF">EJB05_00922</name>
</gene>
<protein>
    <submittedName>
        <fullName evidence="2">Uncharacterized protein</fullName>
    </submittedName>
</protein>
<evidence type="ECO:0000313" key="3">
    <source>
        <dbReference type="Proteomes" id="UP000324897"/>
    </source>
</evidence>
<evidence type="ECO:0000256" key="1">
    <source>
        <dbReference type="SAM" id="MobiDB-lite"/>
    </source>
</evidence>
<dbReference type="EMBL" id="RWGY01000002">
    <property type="protein sequence ID" value="TVU49605.1"/>
    <property type="molecule type" value="Genomic_DNA"/>
</dbReference>
<evidence type="ECO:0000313" key="2">
    <source>
        <dbReference type="EMBL" id="TVU49605.1"/>
    </source>
</evidence>
<comment type="caution">
    <text evidence="2">The sequence shown here is derived from an EMBL/GenBank/DDBJ whole genome shotgun (WGS) entry which is preliminary data.</text>
</comment>
<accession>A0A5J9WNZ3</accession>
<reference evidence="2 3" key="1">
    <citation type="journal article" date="2019" name="Sci. Rep.">
        <title>A high-quality genome of Eragrostis curvula grass provides insights into Poaceae evolution and supports new strategies to enhance forage quality.</title>
        <authorList>
            <person name="Carballo J."/>
            <person name="Santos B.A.C.M."/>
            <person name="Zappacosta D."/>
            <person name="Garbus I."/>
            <person name="Selva J.P."/>
            <person name="Gallo C.A."/>
            <person name="Diaz A."/>
            <person name="Albertini E."/>
            <person name="Caccamo M."/>
            <person name="Echenique V."/>
        </authorList>
    </citation>
    <scope>NUCLEOTIDE SEQUENCE [LARGE SCALE GENOMIC DNA]</scope>
    <source>
        <strain evidence="3">cv. Victoria</strain>
        <tissue evidence="2">Leaf</tissue>
    </source>
</reference>
<feature type="compositionally biased region" description="Polar residues" evidence="1">
    <location>
        <begin position="36"/>
        <end position="54"/>
    </location>
</feature>
<dbReference type="AlphaFoldDB" id="A0A5J9WNZ3"/>
<name>A0A5J9WNZ3_9POAL</name>